<dbReference type="PANTHER" id="PTHR33990:SF1">
    <property type="entry name" value="PROTEIN YJDN"/>
    <property type="match status" value="1"/>
</dbReference>
<gene>
    <name evidence="2" type="ORF">OCH7691_02834</name>
</gene>
<proteinExistence type="predicted"/>
<dbReference type="RefSeq" id="WP_085884160.1">
    <property type="nucleotide sequence ID" value="NZ_FWFR01000002.1"/>
</dbReference>
<dbReference type="PANTHER" id="PTHR33990">
    <property type="entry name" value="PROTEIN YJDN-RELATED"/>
    <property type="match status" value="1"/>
</dbReference>
<organism evidence="2 3">
    <name type="scientific">Oceanibacterium hippocampi</name>
    <dbReference type="NCBI Taxonomy" id="745714"/>
    <lineage>
        <taxon>Bacteria</taxon>
        <taxon>Pseudomonadati</taxon>
        <taxon>Pseudomonadota</taxon>
        <taxon>Alphaproteobacteria</taxon>
        <taxon>Sneathiellales</taxon>
        <taxon>Sneathiellaceae</taxon>
        <taxon>Oceanibacterium</taxon>
    </lineage>
</organism>
<sequence length="142" mass="15548">MLLAPYLTFYGNCRAAFEFYEMALGGKIMAMISFADMPADATAPEIANDLIMHAHMTIGEQTLMASDAPPEQAGSPTQGICLSLQVDDAAEAETLFGRLAEGGTVQMPLQETFWATRFGMVTDRFGTPWMVNCSNDWRPDQP</sequence>
<dbReference type="SUPFAM" id="SSF54593">
    <property type="entry name" value="Glyoxalase/Bleomycin resistance protein/Dihydroxybiphenyl dioxygenase"/>
    <property type="match status" value="1"/>
</dbReference>
<dbReference type="Pfam" id="PF00903">
    <property type="entry name" value="Glyoxalase"/>
    <property type="match status" value="1"/>
</dbReference>
<evidence type="ECO:0000259" key="1">
    <source>
        <dbReference type="Pfam" id="PF00903"/>
    </source>
</evidence>
<dbReference type="AlphaFoldDB" id="A0A1Y5TM00"/>
<dbReference type="OrthoDB" id="9795306at2"/>
<dbReference type="InterPro" id="IPR029068">
    <property type="entry name" value="Glyas_Bleomycin-R_OHBP_Dase"/>
</dbReference>
<dbReference type="Gene3D" id="3.10.180.10">
    <property type="entry name" value="2,3-Dihydroxybiphenyl 1,2-Dioxygenase, domain 1"/>
    <property type="match status" value="1"/>
</dbReference>
<keyword evidence="3" id="KW-1185">Reference proteome</keyword>
<dbReference type="CDD" id="cd06588">
    <property type="entry name" value="PhnB_like"/>
    <property type="match status" value="1"/>
</dbReference>
<dbReference type="EMBL" id="FWFR01000002">
    <property type="protein sequence ID" value="SLN63321.1"/>
    <property type="molecule type" value="Genomic_DNA"/>
</dbReference>
<name>A0A1Y5TM00_9PROT</name>
<dbReference type="InterPro" id="IPR028973">
    <property type="entry name" value="PhnB-like"/>
</dbReference>
<dbReference type="InterPro" id="IPR004360">
    <property type="entry name" value="Glyas_Fos-R_dOase_dom"/>
</dbReference>
<dbReference type="Proteomes" id="UP000193200">
    <property type="component" value="Unassembled WGS sequence"/>
</dbReference>
<dbReference type="FunCoup" id="A0A1Y5TM00">
    <property type="interactions" value="89"/>
</dbReference>
<accession>A0A1Y5TM00</accession>
<dbReference type="InParanoid" id="A0A1Y5TM00"/>
<reference evidence="2 3" key="1">
    <citation type="submission" date="2017-03" db="EMBL/GenBank/DDBJ databases">
        <authorList>
            <person name="Afonso C.L."/>
            <person name="Miller P.J."/>
            <person name="Scott M.A."/>
            <person name="Spackman E."/>
            <person name="Goraichik I."/>
            <person name="Dimitrov K.M."/>
            <person name="Suarez D.L."/>
            <person name="Swayne D.E."/>
        </authorList>
    </citation>
    <scope>NUCLEOTIDE SEQUENCE [LARGE SCALE GENOMIC DNA]</scope>
    <source>
        <strain evidence="2 3">CECT 7691</strain>
    </source>
</reference>
<protein>
    <recommendedName>
        <fullName evidence="1">Glyoxalase/fosfomycin resistance/dioxygenase domain-containing protein</fullName>
    </recommendedName>
</protein>
<evidence type="ECO:0000313" key="3">
    <source>
        <dbReference type="Proteomes" id="UP000193200"/>
    </source>
</evidence>
<feature type="domain" description="Glyoxalase/fosfomycin resistance/dioxygenase" evidence="1">
    <location>
        <begin position="8"/>
        <end position="130"/>
    </location>
</feature>
<evidence type="ECO:0000313" key="2">
    <source>
        <dbReference type="EMBL" id="SLN63321.1"/>
    </source>
</evidence>